<keyword evidence="9 11" id="KW-0472">Membrane</keyword>
<feature type="transmembrane region" description="Helical" evidence="13">
    <location>
        <begin position="379"/>
        <end position="403"/>
    </location>
</feature>
<dbReference type="InterPro" id="IPR027251">
    <property type="entry name" value="Diacylglycerol_acylTrfase1"/>
</dbReference>
<feature type="transmembrane region" description="Helical" evidence="13">
    <location>
        <begin position="451"/>
        <end position="471"/>
    </location>
</feature>
<dbReference type="OrthoDB" id="10039049at2759"/>
<dbReference type="AlphaFoldDB" id="A0A9D4Z5Z8"/>
<feature type="transmembrane region" description="Helical" evidence="13">
    <location>
        <begin position="183"/>
        <end position="205"/>
    </location>
</feature>
<dbReference type="EMBL" id="JABFUD020000022">
    <property type="protein sequence ID" value="KAI5062380.1"/>
    <property type="molecule type" value="Genomic_DNA"/>
</dbReference>
<name>A0A9D4Z5Z8_ADICA</name>
<dbReference type="PANTHER" id="PTHR10408">
    <property type="entry name" value="STEROL O-ACYLTRANSFERASE"/>
    <property type="match status" value="1"/>
</dbReference>
<keyword evidence="10 11" id="KW-0012">Acyltransferase</keyword>
<feature type="transmembrane region" description="Helical" evidence="13">
    <location>
        <begin position="477"/>
        <end position="495"/>
    </location>
</feature>
<dbReference type="PIRSF" id="PIRSF000439">
    <property type="entry name" value="Oat_ACAT_DAG_ARE"/>
    <property type="match status" value="1"/>
</dbReference>
<keyword evidence="7 11" id="KW-0256">Endoplasmic reticulum</keyword>
<evidence type="ECO:0000256" key="10">
    <source>
        <dbReference type="ARBA" id="ARBA00023315"/>
    </source>
</evidence>
<evidence type="ECO:0000313" key="14">
    <source>
        <dbReference type="EMBL" id="KAI5062380.1"/>
    </source>
</evidence>
<reference evidence="14" key="1">
    <citation type="submission" date="2021-01" db="EMBL/GenBank/DDBJ databases">
        <title>Adiantum capillus-veneris genome.</title>
        <authorList>
            <person name="Fang Y."/>
            <person name="Liao Q."/>
        </authorList>
    </citation>
    <scope>NUCLEOTIDE SEQUENCE</scope>
    <source>
        <strain evidence="14">H3</strain>
        <tissue evidence="14">Leaf</tissue>
    </source>
</reference>
<keyword evidence="5 11" id="KW-0808">Transferase</keyword>
<keyword evidence="8 13" id="KW-1133">Transmembrane helix</keyword>
<dbReference type="PANTHER" id="PTHR10408:SF7">
    <property type="entry name" value="DIACYLGLYCEROL O-ACYLTRANSFERASE 1"/>
    <property type="match status" value="1"/>
</dbReference>
<dbReference type="Proteomes" id="UP000886520">
    <property type="component" value="Chromosome 22"/>
</dbReference>
<dbReference type="GO" id="GO:0004144">
    <property type="term" value="F:diacylglycerol O-acyltransferase activity"/>
    <property type="evidence" value="ECO:0007669"/>
    <property type="project" value="InterPro"/>
</dbReference>
<comment type="caution">
    <text evidence="14">The sequence shown here is derived from an EMBL/GenBank/DDBJ whole genome shotgun (WGS) entry which is preliminary data.</text>
</comment>
<sequence>MANPIGCSTVRTKEPFPHRHCGHPFRSNGKGQLFNANAQQLCLFWTQSRSAGGRKLESHLSELHLFIHPQTLALLPPTWLPRKRLYREAILRAFERVVNGRGIRVKLKRLWRRGSMSEEKLNSHRNRRESPLSSDAIFHQSHAGLFNLCIVILVAVNSRLIIENLMKYGLLIRTGFWFSSKSLREWPLFMCGLSLPILAACSYMVEKMKTLFGIPEWVMFALHFAISTSSILYPVYIIMRVGPALLSGIILMLFSITYWMKLVSYAHVNHDLRALAFEIDKDDRPTDIQLDYPENITLKNLAYFMVAPTLCYQVIYPHTDKIRKGWVFRQVVKLLIFSGLMGFIAEQYINPTIQNSQHPLKGNYLYAVERVLKLSIPTLYVWLCIFYCMFHLWLNIIAELTYFGDRQFYKDWWNAKTVEEYWKLWNMPVHKWMVRHVYFPCLRKGISKDGAVFISFIISGVFHELCIGIPCHMFRCWAFLGIMFQVPLMVLTNYLHKRFQSAMVGNIIFWFFFCIVGQPISVLLYYHDYVNQSSTF</sequence>
<dbReference type="InterPro" id="IPR004299">
    <property type="entry name" value="MBOAT_fam"/>
</dbReference>
<evidence type="ECO:0000256" key="12">
    <source>
        <dbReference type="PIRSR" id="PIRSR000439-1"/>
    </source>
</evidence>
<gene>
    <name evidence="14" type="ORF">GOP47_0022919</name>
</gene>
<evidence type="ECO:0000256" key="1">
    <source>
        <dbReference type="ARBA" id="ARBA00004477"/>
    </source>
</evidence>
<evidence type="ECO:0000256" key="7">
    <source>
        <dbReference type="ARBA" id="ARBA00022824"/>
    </source>
</evidence>
<evidence type="ECO:0000256" key="8">
    <source>
        <dbReference type="ARBA" id="ARBA00022989"/>
    </source>
</evidence>
<keyword evidence="6 13" id="KW-0812">Transmembrane</keyword>
<evidence type="ECO:0000256" key="6">
    <source>
        <dbReference type="ARBA" id="ARBA00022692"/>
    </source>
</evidence>
<feature type="active site" evidence="12">
    <location>
        <position position="463"/>
    </location>
</feature>
<organism evidence="14 15">
    <name type="scientific">Adiantum capillus-veneris</name>
    <name type="common">Maidenhair fern</name>
    <dbReference type="NCBI Taxonomy" id="13818"/>
    <lineage>
        <taxon>Eukaryota</taxon>
        <taxon>Viridiplantae</taxon>
        <taxon>Streptophyta</taxon>
        <taxon>Embryophyta</taxon>
        <taxon>Tracheophyta</taxon>
        <taxon>Polypodiopsida</taxon>
        <taxon>Polypodiidae</taxon>
        <taxon>Polypodiales</taxon>
        <taxon>Pteridineae</taxon>
        <taxon>Pteridaceae</taxon>
        <taxon>Vittarioideae</taxon>
        <taxon>Adiantum</taxon>
    </lineage>
</organism>
<evidence type="ECO:0000256" key="9">
    <source>
        <dbReference type="ARBA" id="ARBA00023136"/>
    </source>
</evidence>
<dbReference type="GO" id="GO:0005789">
    <property type="term" value="C:endoplasmic reticulum membrane"/>
    <property type="evidence" value="ECO:0007669"/>
    <property type="project" value="UniProtKB-SubCell"/>
</dbReference>
<evidence type="ECO:0000256" key="13">
    <source>
        <dbReference type="SAM" id="Phobius"/>
    </source>
</evidence>
<evidence type="ECO:0000256" key="3">
    <source>
        <dbReference type="ARBA" id="ARBA00005189"/>
    </source>
</evidence>
<protein>
    <recommendedName>
        <fullName evidence="11">O-acyltransferase</fullName>
    </recommendedName>
</protein>
<comment type="pathway">
    <text evidence="3">Lipid metabolism.</text>
</comment>
<feature type="transmembrane region" description="Helical" evidence="13">
    <location>
        <begin position="143"/>
        <end position="162"/>
    </location>
</feature>
<feature type="transmembrane region" description="Helical" evidence="13">
    <location>
        <begin position="217"/>
        <end position="236"/>
    </location>
</feature>
<evidence type="ECO:0000256" key="11">
    <source>
        <dbReference type="PIRNR" id="PIRNR000439"/>
    </source>
</evidence>
<feature type="transmembrane region" description="Helical" evidence="13">
    <location>
        <begin position="243"/>
        <end position="260"/>
    </location>
</feature>
<keyword evidence="15" id="KW-1185">Reference proteome</keyword>
<evidence type="ECO:0000313" key="15">
    <source>
        <dbReference type="Proteomes" id="UP000886520"/>
    </source>
</evidence>
<evidence type="ECO:0000256" key="2">
    <source>
        <dbReference type="ARBA" id="ARBA00004771"/>
    </source>
</evidence>
<comment type="subcellular location">
    <subcellularLocation>
        <location evidence="1 11">Endoplasmic reticulum membrane</location>
        <topology evidence="1 11">Multi-pass membrane protein</topology>
    </subcellularLocation>
</comment>
<dbReference type="Pfam" id="PF03062">
    <property type="entry name" value="MBOAT"/>
    <property type="match status" value="1"/>
</dbReference>
<dbReference type="InterPro" id="IPR014371">
    <property type="entry name" value="Oat_ACAT_DAG_ARE"/>
</dbReference>
<dbReference type="PIRSF" id="PIRSF500231">
    <property type="entry name" value="Oat_dag"/>
    <property type="match status" value="1"/>
</dbReference>
<evidence type="ECO:0000256" key="4">
    <source>
        <dbReference type="ARBA" id="ARBA00009010"/>
    </source>
</evidence>
<dbReference type="GO" id="GO:0019432">
    <property type="term" value="P:triglyceride biosynthetic process"/>
    <property type="evidence" value="ECO:0007669"/>
    <property type="project" value="InterPro"/>
</dbReference>
<dbReference type="GO" id="GO:0009941">
    <property type="term" value="C:chloroplast envelope"/>
    <property type="evidence" value="ECO:0007669"/>
    <property type="project" value="TreeGrafter"/>
</dbReference>
<evidence type="ECO:0000256" key="5">
    <source>
        <dbReference type="ARBA" id="ARBA00022679"/>
    </source>
</evidence>
<proteinExistence type="inferred from homology"/>
<comment type="similarity">
    <text evidence="4 11">Belongs to the membrane-bound acyltransferase family. Sterol o-acyltransferase subfamily.</text>
</comment>
<feature type="transmembrane region" description="Helical" evidence="13">
    <location>
        <begin position="331"/>
        <end position="349"/>
    </location>
</feature>
<accession>A0A9D4Z5Z8</accession>
<comment type="pathway">
    <text evidence="2">Glycerolipid metabolism; triacylglycerol biosynthesis.</text>
</comment>
<feature type="transmembrane region" description="Helical" evidence="13">
    <location>
        <begin position="507"/>
        <end position="526"/>
    </location>
</feature>